<comment type="caution">
    <text evidence="4">The sequence shown here is derived from an EMBL/GenBank/DDBJ whole genome shotgun (WGS) entry which is preliminary data.</text>
</comment>
<protein>
    <submittedName>
        <fullName evidence="4">Glucose 1-dehydrogenase</fullName>
        <ecNumber evidence="4">1.1.1.47</ecNumber>
    </submittedName>
</protein>
<dbReference type="Pfam" id="PF13561">
    <property type="entry name" value="adh_short_C2"/>
    <property type="match status" value="1"/>
</dbReference>
<dbReference type="PANTHER" id="PTHR24321:SF11">
    <property type="entry name" value="BLR0893 PROTEIN"/>
    <property type="match status" value="1"/>
</dbReference>
<dbReference type="PANTHER" id="PTHR24321">
    <property type="entry name" value="DEHYDROGENASES, SHORT CHAIN"/>
    <property type="match status" value="1"/>
</dbReference>
<feature type="domain" description="Ketoreductase" evidence="3">
    <location>
        <begin position="13"/>
        <end position="204"/>
    </location>
</feature>
<organism evidence="4 5">
    <name type="scientific">Massilia cavernae</name>
    <dbReference type="NCBI Taxonomy" id="2320864"/>
    <lineage>
        <taxon>Bacteria</taxon>
        <taxon>Pseudomonadati</taxon>
        <taxon>Pseudomonadota</taxon>
        <taxon>Betaproteobacteria</taxon>
        <taxon>Burkholderiales</taxon>
        <taxon>Oxalobacteraceae</taxon>
        <taxon>Telluria group</taxon>
        <taxon>Massilia</taxon>
    </lineage>
</organism>
<evidence type="ECO:0000256" key="2">
    <source>
        <dbReference type="ARBA" id="ARBA00023002"/>
    </source>
</evidence>
<dbReference type="EC" id="1.1.1.47" evidence="4"/>
<dbReference type="CDD" id="cd05233">
    <property type="entry name" value="SDR_c"/>
    <property type="match status" value="1"/>
</dbReference>
<proteinExistence type="inferred from homology"/>
<reference evidence="4 5" key="1">
    <citation type="submission" date="2018-09" db="EMBL/GenBank/DDBJ databases">
        <authorList>
            <person name="Zhu H."/>
        </authorList>
    </citation>
    <scope>NUCLEOTIDE SEQUENCE [LARGE SCALE GENOMIC DNA]</scope>
    <source>
        <strain evidence="4 5">K1S02-61</strain>
    </source>
</reference>
<accession>A0A418X7A0</accession>
<dbReference type="AlphaFoldDB" id="A0A418X7A0"/>
<dbReference type="SUPFAM" id="SSF51735">
    <property type="entry name" value="NAD(P)-binding Rossmann-fold domains"/>
    <property type="match status" value="1"/>
</dbReference>
<evidence type="ECO:0000259" key="3">
    <source>
        <dbReference type="SMART" id="SM00822"/>
    </source>
</evidence>
<dbReference type="NCBIfam" id="NF005559">
    <property type="entry name" value="PRK07231.1"/>
    <property type="match status" value="1"/>
</dbReference>
<dbReference type="OrthoDB" id="7064009at2"/>
<sequence length="259" mass="26763">MTKNSPRRRFDGKVALITGGNAGIGFAAATAFAGEGARVMIAARRRQEGEQAVAAITAAGGEARFVETDVASADSVRAMVGACVEAYGRLDIAFNNAGITGDVTTLVADADEERFDQVMEINVKGVWLSMKYEIPELLKAGGGAIINCSSVAGLRGGPRSGAYYGSKHAVIGMTKTAALEYATHNIRINAVCPGLIMTDLIATGFAAAPEKLASLTARIPMQRSGQPHEIADAVLWLASSESSFVSGVALPVDGALSAT</sequence>
<dbReference type="SMART" id="SM00822">
    <property type="entry name" value="PKS_KR"/>
    <property type="match status" value="1"/>
</dbReference>
<dbReference type="PRINTS" id="PR00080">
    <property type="entry name" value="SDRFAMILY"/>
</dbReference>
<dbReference type="Gene3D" id="3.40.50.720">
    <property type="entry name" value="NAD(P)-binding Rossmann-like Domain"/>
    <property type="match status" value="1"/>
</dbReference>
<evidence type="ECO:0000256" key="1">
    <source>
        <dbReference type="ARBA" id="ARBA00006484"/>
    </source>
</evidence>
<dbReference type="Proteomes" id="UP000284006">
    <property type="component" value="Unassembled WGS sequence"/>
</dbReference>
<comment type="similarity">
    <text evidence="1">Belongs to the short-chain dehydrogenases/reductases (SDR) family.</text>
</comment>
<dbReference type="PRINTS" id="PR00081">
    <property type="entry name" value="GDHRDH"/>
</dbReference>
<dbReference type="InterPro" id="IPR057326">
    <property type="entry name" value="KR_dom"/>
</dbReference>
<dbReference type="EMBL" id="QYUP01000198">
    <property type="protein sequence ID" value="RJG08278.1"/>
    <property type="molecule type" value="Genomic_DNA"/>
</dbReference>
<evidence type="ECO:0000313" key="4">
    <source>
        <dbReference type="EMBL" id="RJG08278.1"/>
    </source>
</evidence>
<dbReference type="InterPro" id="IPR002347">
    <property type="entry name" value="SDR_fam"/>
</dbReference>
<dbReference type="GO" id="GO:0047936">
    <property type="term" value="F:glucose 1-dehydrogenase [NAD(P)+] activity"/>
    <property type="evidence" value="ECO:0007669"/>
    <property type="project" value="UniProtKB-EC"/>
</dbReference>
<gene>
    <name evidence="4" type="ORF">D3872_24725</name>
</gene>
<name>A0A418X7A0_9BURK</name>
<dbReference type="InterPro" id="IPR036291">
    <property type="entry name" value="NAD(P)-bd_dom_sf"/>
</dbReference>
<keyword evidence="5" id="KW-1185">Reference proteome</keyword>
<keyword evidence="2 4" id="KW-0560">Oxidoreductase</keyword>
<dbReference type="RefSeq" id="WP_119813253.1">
    <property type="nucleotide sequence ID" value="NZ_QYUP01000198.1"/>
</dbReference>
<dbReference type="FunFam" id="3.40.50.720:FF:000084">
    <property type="entry name" value="Short-chain dehydrogenase reductase"/>
    <property type="match status" value="1"/>
</dbReference>
<evidence type="ECO:0000313" key="5">
    <source>
        <dbReference type="Proteomes" id="UP000284006"/>
    </source>
</evidence>